<geneLocation type="plasmid" evidence="8">
    <name>prccge525c</name>
</geneLocation>
<feature type="transmembrane region" description="Helical" evidence="6">
    <location>
        <begin position="231"/>
        <end position="250"/>
    </location>
</feature>
<dbReference type="RefSeq" id="WP_120708531.1">
    <property type="nucleotide sequence ID" value="NZ_CP032695.1"/>
</dbReference>
<keyword evidence="3 6" id="KW-0812">Transmembrane</keyword>
<evidence type="ECO:0000313" key="7">
    <source>
        <dbReference type="EMBL" id="AYG63635.1"/>
    </source>
</evidence>
<dbReference type="PANTHER" id="PTHR21716">
    <property type="entry name" value="TRANSMEMBRANE PROTEIN"/>
    <property type="match status" value="1"/>
</dbReference>
<keyword evidence="7" id="KW-0614">Plasmid</keyword>
<dbReference type="GO" id="GO:0016020">
    <property type="term" value="C:membrane"/>
    <property type="evidence" value="ECO:0007669"/>
    <property type="project" value="UniProtKB-SubCell"/>
</dbReference>
<sequence>MVKDRTILVLLGIIAVIAALTTLHLSAVIFAPVACALFIIAIVWPMQRTLQSFLPKLLALALVVGAIVIAFVLFASVAAWGFGRIARSLISDAPRFQMLYDQAVAWLEEHGVVVAGIWGEHFNMRWAMGMLQGLTARLNTLISFWLVVLVYVLLGLLEIAPLSRRIRTVLGPETARILIDGCSLTAAKFRRYMLIRTMMSIVTGAMIWVLALAFGLQFAAEWGVIAFTLNYIPFIGSFIATLLPTLYALAQFESLQAALIVFACLNVIQFVIGSYIEPRVAGNALAVSSFVVLFSVFLWTFLWGLFGAFIGVPITIAILTFCEQSPATQWLADLQSAKDDGTEKQG</sequence>
<proteinExistence type="inferred from homology"/>
<evidence type="ECO:0000256" key="4">
    <source>
        <dbReference type="ARBA" id="ARBA00022989"/>
    </source>
</evidence>
<evidence type="ECO:0000256" key="1">
    <source>
        <dbReference type="ARBA" id="ARBA00004141"/>
    </source>
</evidence>
<dbReference type="GO" id="GO:0055085">
    <property type="term" value="P:transmembrane transport"/>
    <property type="evidence" value="ECO:0007669"/>
    <property type="project" value="TreeGrafter"/>
</dbReference>
<accession>A0A387G2Q1</accession>
<dbReference type="EMBL" id="CP032695">
    <property type="protein sequence ID" value="AYG63635.1"/>
    <property type="molecule type" value="Genomic_DNA"/>
</dbReference>
<evidence type="ECO:0000256" key="3">
    <source>
        <dbReference type="ARBA" id="ARBA00022692"/>
    </source>
</evidence>
<gene>
    <name evidence="7" type="ORF">CCGE525_33975</name>
</gene>
<protein>
    <submittedName>
        <fullName evidence="7">AI-2E family transporter</fullName>
    </submittedName>
</protein>
<evidence type="ECO:0000313" key="8">
    <source>
        <dbReference type="Proteomes" id="UP000282195"/>
    </source>
</evidence>
<feature type="transmembrane region" description="Helical" evidence="6">
    <location>
        <begin position="257"/>
        <end position="276"/>
    </location>
</feature>
<evidence type="ECO:0000256" key="2">
    <source>
        <dbReference type="ARBA" id="ARBA00009773"/>
    </source>
</evidence>
<dbReference type="PANTHER" id="PTHR21716:SF64">
    <property type="entry name" value="AI-2 TRANSPORT PROTEIN TQSA"/>
    <property type="match status" value="1"/>
</dbReference>
<feature type="transmembrane region" description="Helical" evidence="6">
    <location>
        <begin position="198"/>
        <end position="219"/>
    </location>
</feature>
<name>A0A387G2Q1_9HYPH</name>
<reference evidence="7 8" key="1">
    <citation type="submission" date="2018-10" db="EMBL/GenBank/DDBJ databases">
        <title>Rhizobium etli, R. leguminosarum and a new Rhizobium genospecies from Phaseolus dumosus.</title>
        <authorList>
            <person name="Ramirez-Puebla S.T."/>
            <person name="Rogel-Hernandez M.A."/>
            <person name="Guerrero G."/>
            <person name="Ormeno-Orrillo E."/>
            <person name="Martinez-Romero J.C."/>
            <person name="Negrete-Yankelevich S."/>
            <person name="Martinez-Romero E."/>
        </authorList>
    </citation>
    <scope>NUCLEOTIDE SEQUENCE [LARGE SCALE GENOMIC DNA]</scope>
    <source>
        <strain evidence="7 8">CCGE525</strain>
        <plasmid evidence="8">prccge525c</plasmid>
    </source>
</reference>
<dbReference type="Pfam" id="PF01594">
    <property type="entry name" value="AI-2E_transport"/>
    <property type="match status" value="1"/>
</dbReference>
<comment type="similarity">
    <text evidence="2">Belongs to the autoinducer-2 exporter (AI-2E) (TC 2.A.86) family.</text>
</comment>
<dbReference type="InterPro" id="IPR002549">
    <property type="entry name" value="AI-2E-like"/>
</dbReference>
<feature type="transmembrane region" description="Helical" evidence="6">
    <location>
        <begin position="296"/>
        <end position="321"/>
    </location>
</feature>
<keyword evidence="4 6" id="KW-1133">Transmembrane helix</keyword>
<dbReference type="KEGG" id="rjg:CCGE525_33975"/>
<comment type="subcellular location">
    <subcellularLocation>
        <location evidence="1">Membrane</location>
        <topology evidence="1">Multi-pass membrane protein</topology>
    </subcellularLocation>
</comment>
<feature type="transmembrane region" description="Helical" evidence="6">
    <location>
        <begin position="28"/>
        <end position="45"/>
    </location>
</feature>
<organism evidence="7 8">
    <name type="scientific">Rhizobium jaguaris</name>
    <dbReference type="NCBI Taxonomy" id="1312183"/>
    <lineage>
        <taxon>Bacteria</taxon>
        <taxon>Pseudomonadati</taxon>
        <taxon>Pseudomonadota</taxon>
        <taxon>Alphaproteobacteria</taxon>
        <taxon>Hyphomicrobiales</taxon>
        <taxon>Rhizobiaceae</taxon>
        <taxon>Rhizobium/Agrobacterium group</taxon>
        <taxon>Rhizobium</taxon>
    </lineage>
</organism>
<evidence type="ECO:0000256" key="5">
    <source>
        <dbReference type="ARBA" id="ARBA00023136"/>
    </source>
</evidence>
<feature type="transmembrane region" description="Helical" evidence="6">
    <location>
        <begin position="138"/>
        <end position="157"/>
    </location>
</feature>
<keyword evidence="8" id="KW-1185">Reference proteome</keyword>
<feature type="transmembrane region" description="Helical" evidence="6">
    <location>
        <begin position="57"/>
        <end position="82"/>
    </location>
</feature>
<evidence type="ECO:0000256" key="6">
    <source>
        <dbReference type="SAM" id="Phobius"/>
    </source>
</evidence>
<dbReference type="OrthoDB" id="9799225at2"/>
<keyword evidence="5 6" id="KW-0472">Membrane</keyword>
<dbReference type="Proteomes" id="UP000282195">
    <property type="component" value="Plasmid pRCCGE525c"/>
</dbReference>
<dbReference type="AlphaFoldDB" id="A0A387G2Q1"/>